<dbReference type="GO" id="GO:0006355">
    <property type="term" value="P:regulation of DNA-templated transcription"/>
    <property type="evidence" value="ECO:0007669"/>
    <property type="project" value="InterPro"/>
</dbReference>
<gene>
    <name evidence="1" type="ORF">AUJ42_00545</name>
</gene>
<evidence type="ECO:0000313" key="1">
    <source>
        <dbReference type="EMBL" id="OIN92319.1"/>
    </source>
</evidence>
<reference evidence="1 2" key="1">
    <citation type="journal article" date="2016" name="Environ. Microbiol.">
        <title>Genomic resolution of a cold subsurface aquifer community provides metabolic insights for novel microbes adapted to high CO concentrations.</title>
        <authorList>
            <person name="Probst A.J."/>
            <person name="Castelle C.J."/>
            <person name="Singh A."/>
            <person name="Brown C.T."/>
            <person name="Anantharaman K."/>
            <person name="Sharon I."/>
            <person name="Hug L.A."/>
            <person name="Burstein D."/>
            <person name="Emerson J.B."/>
            <person name="Thomas B.C."/>
            <person name="Banfield J.F."/>
        </authorList>
    </citation>
    <scope>NUCLEOTIDE SEQUENCE [LARGE SCALE GENOMIC DNA]</scope>
    <source>
        <strain evidence="1">CG1_02_44_10</strain>
    </source>
</reference>
<dbReference type="InterPro" id="IPR010985">
    <property type="entry name" value="Ribbon_hlx_hlx"/>
</dbReference>
<dbReference type="EMBL" id="MNUK01000017">
    <property type="protein sequence ID" value="OIN92319.1"/>
    <property type="molecule type" value="Genomic_DNA"/>
</dbReference>
<organism evidence="1 2">
    <name type="scientific">Candidatus Collierbacteria bacterium CG1_02_44_10</name>
    <dbReference type="NCBI Taxonomy" id="1805087"/>
    <lineage>
        <taxon>Bacteria</taxon>
        <taxon>Candidatus Collieribacteriota</taxon>
    </lineage>
</organism>
<evidence type="ECO:0008006" key="3">
    <source>
        <dbReference type="Google" id="ProtNLM"/>
    </source>
</evidence>
<dbReference type="CDD" id="cd22231">
    <property type="entry name" value="RHH_NikR_HicB-like"/>
    <property type="match status" value="1"/>
</dbReference>
<dbReference type="Proteomes" id="UP000182345">
    <property type="component" value="Unassembled WGS sequence"/>
</dbReference>
<name>A0A1J4RZI2_9BACT</name>
<protein>
    <recommendedName>
        <fullName evidence="3">Ribbon-helix-helix protein CopG domain-containing protein</fullName>
    </recommendedName>
</protein>
<dbReference type="InterPro" id="IPR013321">
    <property type="entry name" value="Arc_rbn_hlx_hlx"/>
</dbReference>
<dbReference type="Gene3D" id="1.10.1220.10">
    <property type="entry name" value="Met repressor-like"/>
    <property type="match status" value="1"/>
</dbReference>
<dbReference type="SUPFAM" id="SSF47598">
    <property type="entry name" value="Ribbon-helix-helix"/>
    <property type="match status" value="1"/>
</dbReference>
<evidence type="ECO:0000313" key="2">
    <source>
        <dbReference type="Proteomes" id="UP000182345"/>
    </source>
</evidence>
<sequence length="95" mass="10752">MSTVSLSLTDHQISEIDRLSGVFGFENRSEFVRALLRTTLNDEALLKKSVVFPFDVPGEKSAKKIIGEFKKTNKYSSEFLADLKEGLENSDYFVK</sequence>
<comment type="caution">
    <text evidence="1">The sequence shown here is derived from an EMBL/GenBank/DDBJ whole genome shotgun (WGS) entry which is preliminary data.</text>
</comment>
<accession>A0A1J4RZI2</accession>
<proteinExistence type="predicted"/>
<dbReference type="AlphaFoldDB" id="A0A1J4RZI2"/>